<evidence type="ECO:0000256" key="1">
    <source>
        <dbReference type="SAM" id="MobiDB-lite"/>
    </source>
</evidence>
<comment type="caution">
    <text evidence="2">The sequence shown here is derived from an EMBL/GenBank/DDBJ whole genome shotgun (WGS) entry which is preliminary data.</text>
</comment>
<feature type="compositionally biased region" description="Basic and acidic residues" evidence="1">
    <location>
        <begin position="19"/>
        <end position="28"/>
    </location>
</feature>
<accession>A0A392U1I7</accession>
<dbReference type="EMBL" id="LXQA010713811">
    <property type="protein sequence ID" value="MCI67291.1"/>
    <property type="molecule type" value="Genomic_DNA"/>
</dbReference>
<keyword evidence="3" id="KW-1185">Reference proteome</keyword>
<feature type="region of interest" description="Disordered" evidence="1">
    <location>
        <begin position="1"/>
        <end position="28"/>
    </location>
</feature>
<protein>
    <submittedName>
        <fullName evidence="2">Uncharacterized protein</fullName>
    </submittedName>
</protein>
<sequence length="28" mass="3158">MFSQSRKLRDRNVVGRPSLGKEAEEGIP</sequence>
<dbReference type="AlphaFoldDB" id="A0A392U1I7"/>
<evidence type="ECO:0000313" key="2">
    <source>
        <dbReference type="EMBL" id="MCI67291.1"/>
    </source>
</evidence>
<proteinExistence type="predicted"/>
<name>A0A392U1I7_9FABA</name>
<dbReference type="Proteomes" id="UP000265520">
    <property type="component" value="Unassembled WGS sequence"/>
</dbReference>
<organism evidence="2 3">
    <name type="scientific">Trifolium medium</name>
    <dbReference type="NCBI Taxonomy" id="97028"/>
    <lineage>
        <taxon>Eukaryota</taxon>
        <taxon>Viridiplantae</taxon>
        <taxon>Streptophyta</taxon>
        <taxon>Embryophyta</taxon>
        <taxon>Tracheophyta</taxon>
        <taxon>Spermatophyta</taxon>
        <taxon>Magnoliopsida</taxon>
        <taxon>eudicotyledons</taxon>
        <taxon>Gunneridae</taxon>
        <taxon>Pentapetalae</taxon>
        <taxon>rosids</taxon>
        <taxon>fabids</taxon>
        <taxon>Fabales</taxon>
        <taxon>Fabaceae</taxon>
        <taxon>Papilionoideae</taxon>
        <taxon>50 kb inversion clade</taxon>
        <taxon>NPAAA clade</taxon>
        <taxon>Hologalegina</taxon>
        <taxon>IRL clade</taxon>
        <taxon>Trifolieae</taxon>
        <taxon>Trifolium</taxon>
    </lineage>
</organism>
<evidence type="ECO:0000313" key="3">
    <source>
        <dbReference type="Proteomes" id="UP000265520"/>
    </source>
</evidence>
<feature type="non-terminal residue" evidence="2">
    <location>
        <position position="28"/>
    </location>
</feature>
<reference evidence="2 3" key="1">
    <citation type="journal article" date="2018" name="Front. Plant Sci.">
        <title>Red Clover (Trifolium pratense) and Zigzag Clover (T. medium) - A Picture of Genomic Similarities and Differences.</title>
        <authorList>
            <person name="Dluhosova J."/>
            <person name="Istvanek J."/>
            <person name="Nedelnik J."/>
            <person name="Repkova J."/>
        </authorList>
    </citation>
    <scope>NUCLEOTIDE SEQUENCE [LARGE SCALE GENOMIC DNA]</scope>
    <source>
        <strain evidence="3">cv. 10/8</strain>
        <tissue evidence="2">Leaf</tissue>
    </source>
</reference>